<evidence type="ECO:0008006" key="7">
    <source>
        <dbReference type="Google" id="ProtNLM"/>
    </source>
</evidence>
<feature type="compositionally biased region" description="Basic and acidic residues" evidence="2">
    <location>
        <begin position="8"/>
        <end position="27"/>
    </location>
</feature>
<evidence type="ECO:0000259" key="3">
    <source>
        <dbReference type="Pfam" id="PF04676"/>
    </source>
</evidence>
<dbReference type="Pfam" id="PF04676">
    <property type="entry name" value="CwfJ_C_2"/>
    <property type="match status" value="1"/>
</dbReference>
<feature type="domain" description="Cwf19-like C-terminal" evidence="4">
    <location>
        <begin position="467"/>
        <end position="590"/>
    </location>
</feature>
<protein>
    <recommendedName>
        <fullName evidence="7">Cell cycle control protein cwf19</fullName>
    </recommendedName>
</protein>
<dbReference type="InterPro" id="IPR006768">
    <property type="entry name" value="Cwf19-like_C_dom-1"/>
</dbReference>
<dbReference type="VEuPathDB" id="FungiDB:MGYG_06757"/>
<dbReference type="InParanoid" id="E4V143"/>
<dbReference type="GeneID" id="10026009"/>
<reference evidence="6" key="1">
    <citation type="journal article" date="2012" name="MBio">
        <title>Comparative genome analysis of Trichophyton rubrum and related dermatophytes reveals candidate genes involved in infection.</title>
        <authorList>
            <person name="Martinez D.A."/>
            <person name="Oliver B.G."/>
            <person name="Graeser Y."/>
            <person name="Goldberg J.M."/>
            <person name="Li W."/>
            <person name="Martinez-Rossi N.M."/>
            <person name="Monod M."/>
            <person name="Shelest E."/>
            <person name="Barton R.C."/>
            <person name="Birch E."/>
            <person name="Brakhage A.A."/>
            <person name="Chen Z."/>
            <person name="Gurr S.J."/>
            <person name="Heiman D."/>
            <person name="Heitman J."/>
            <person name="Kosti I."/>
            <person name="Rossi A."/>
            <person name="Saif S."/>
            <person name="Samalova M."/>
            <person name="Saunders C.W."/>
            <person name="Shea T."/>
            <person name="Summerbell R.C."/>
            <person name="Xu J."/>
            <person name="Young S."/>
            <person name="Zeng Q."/>
            <person name="Birren B.W."/>
            <person name="Cuomo C.A."/>
            <person name="White T.C."/>
        </authorList>
    </citation>
    <scope>NUCLEOTIDE SEQUENCE [LARGE SCALE GENOMIC DNA]</scope>
    <source>
        <strain evidence="6">ATCC MYA-4604 / CBS 118893</strain>
    </source>
</reference>
<feature type="compositionally biased region" description="Basic and acidic residues" evidence="2">
    <location>
        <begin position="36"/>
        <end position="45"/>
    </location>
</feature>
<feature type="region of interest" description="Disordered" evidence="2">
    <location>
        <begin position="268"/>
        <end position="314"/>
    </location>
</feature>
<dbReference type="GO" id="GO:0045292">
    <property type="term" value="P:mRNA cis splicing, via spliceosome"/>
    <property type="evidence" value="ECO:0007669"/>
    <property type="project" value="EnsemblFungi"/>
</dbReference>
<comment type="similarity">
    <text evidence="1">Belongs to the CWF19 family.</text>
</comment>
<dbReference type="Proteomes" id="UP000002669">
    <property type="component" value="Unassembled WGS sequence"/>
</dbReference>
<evidence type="ECO:0000313" key="5">
    <source>
        <dbReference type="EMBL" id="EFR03758.1"/>
    </source>
</evidence>
<evidence type="ECO:0000256" key="2">
    <source>
        <dbReference type="SAM" id="MobiDB-lite"/>
    </source>
</evidence>
<dbReference type="EMBL" id="DS989827">
    <property type="protein sequence ID" value="EFR03758.1"/>
    <property type="molecule type" value="Genomic_DNA"/>
</dbReference>
<gene>
    <name evidence="5" type="ORF">MGYG_06757</name>
</gene>
<dbReference type="PANTHER" id="PTHR12072:SF5">
    <property type="entry name" value="CWF19-LIKE PROTEIN 2"/>
    <property type="match status" value="1"/>
</dbReference>
<dbReference type="OrthoDB" id="2113965at2759"/>
<dbReference type="InterPro" id="IPR006767">
    <property type="entry name" value="Cwf19-like_C_dom-2"/>
</dbReference>
<feature type="compositionally biased region" description="Basic and acidic residues" evidence="2">
    <location>
        <begin position="101"/>
        <end position="123"/>
    </location>
</feature>
<name>E4V143_ARTGP</name>
<feature type="region of interest" description="Disordered" evidence="2">
    <location>
        <begin position="1"/>
        <end position="148"/>
    </location>
</feature>
<dbReference type="InterPro" id="IPR040194">
    <property type="entry name" value="Cwf19-like"/>
</dbReference>
<proteinExistence type="inferred from homology"/>
<evidence type="ECO:0000313" key="6">
    <source>
        <dbReference type="Proteomes" id="UP000002669"/>
    </source>
</evidence>
<dbReference type="STRING" id="535722.E4V143"/>
<sequence length="708" mass="82678">MTLEDFERELAENNRKEKEKEEREHERSRRRHRHRSDRDRDEDSKHRSHRHHHRHHSPHGRHSRREEDDDDDERRRHKRSRHSTSNGEEREHRHKRRHRDRDRSRSRSADREDNMKEEAKDPTTELETGTKLQRDSWMEGPSAQDVDYIHRPREKPQETPAARMLKVDFGQKLHEKELNRHLLDVAEDADSIRQSDPLEVDYTFGDEGSQWRMTKLKAVFRQAKEAGKTVEEIAMERYGDLRFFDNAREEEIELDRRERYGKDYVGKERPSGDLFKERKLDMETTTRDDNQKQAMRDEPPLQGERMETEAAPRETQVLDASSLNKLKAQMMKAKLRGAPDAAELEAQYNAAVAGTANRKESDVVVLGVMDNRMLAGGNRAEVRAVETKRGRERGQVEENEDMTIEDMVREERRNRGGAGEGQRFAERIAKDAKFDNDLDYMDENASKLAKRVHKSEINLKNASISEFQKMNRILDNCPLCHHEDTGKPPLAPVVSLATRVFLTLPTEPELNEGSACIVPIQHRTNLLECDDDEWEEIRNFMKCLTRLYHDQGRGVIFYENAARPGQKRHAAMEAVPLPYSLGETAPAFFKEAILAADEEWTQHKKVIDTLAKARQGGGKLAFRNTLAKEMPYFHVWFELDGGLGHVVEDTNRWPKGDLFAREIIGGMLDLGPEVIKRQGRWRQGTDRRVDGFKKRWKKFDWTRVLTEE</sequence>
<dbReference type="GO" id="GO:0071014">
    <property type="term" value="C:post-mRNA release spliceosomal complex"/>
    <property type="evidence" value="ECO:0007669"/>
    <property type="project" value="EnsemblFungi"/>
</dbReference>
<evidence type="ECO:0000259" key="4">
    <source>
        <dbReference type="Pfam" id="PF04677"/>
    </source>
</evidence>
<feature type="compositionally biased region" description="Basic residues" evidence="2">
    <location>
        <begin position="46"/>
        <end position="63"/>
    </location>
</feature>
<dbReference type="eggNOG" id="KOG2477">
    <property type="taxonomic scope" value="Eukaryota"/>
</dbReference>
<evidence type="ECO:0000256" key="1">
    <source>
        <dbReference type="ARBA" id="ARBA00006795"/>
    </source>
</evidence>
<dbReference type="HOGENOM" id="CLU_015540_2_1_1"/>
<dbReference type="PANTHER" id="PTHR12072">
    <property type="entry name" value="CWF19, CELL CYCLE CONTROL PROTEIN"/>
    <property type="match status" value="1"/>
</dbReference>
<dbReference type="GO" id="GO:0005684">
    <property type="term" value="C:U2-type spliceosomal complex"/>
    <property type="evidence" value="ECO:0007669"/>
    <property type="project" value="EnsemblFungi"/>
</dbReference>
<feature type="domain" description="Cwf19-like protein C-terminal" evidence="3">
    <location>
        <begin position="599"/>
        <end position="702"/>
    </location>
</feature>
<keyword evidence="6" id="KW-1185">Reference proteome</keyword>
<feature type="compositionally biased region" description="Basic and acidic residues" evidence="2">
    <location>
        <begin position="268"/>
        <end position="312"/>
    </location>
</feature>
<dbReference type="RefSeq" id="XP_003170766.1">
    <property type="nucleotide sequence ID" value="XM_003170718.1"/>
</dbReference>
<dbReference type="OMA" id="FMKCLTR"/>
<dbReference type="GO" id="GO:0000974">
    <property type="term" value="C:Prp19 complex"/>
    <property type="evidence" value="ECO:0007669"/>
    <property type="project" value="EnsemblFungi"/>
</dbReference>
<dbReference type="Pfam" id="PF04677">
    <property type="entry name" value="CwfJ_C_1"/>
    <property type="match status" value="1"/>
</dbReference>
<dbReference type="AlphaFoldDB" id="E4V143"/>
<accession>E4V143</accession>
<organism evidence="6">
    <name type="scientific">Arthroderma gypseum (strain ATCC MYA-4604 / CBS 118893)</name>
    <name type="common">Microsporum gypseum</name>
    <dbReference type="NCBI Taxonomy" id="535722"/>
    <lineage>
        <taxon>Eukaryota</taxon>
        <taxon>Fungi</taxon>
        <taxon>Dikarya</taxon>
        <taxon>Ascomycota</taxon>
        <taxon>Pezizomycotina</taxon>
        <taxon>Eurotiomycetes</taxon>
        <taxon>Eurotiomycetidae</taxon>
        <taxon>Onygenales</taxon>
        <taxon>Arthrodermataceae</taxon>
        <taxon>Nannizzia</taxon>
    </lineage>
</organism>